<evidence type="ECO:0000256" key="6">
    <source>
        <dbReference type="ARBA" id="ARBA00023316"/>
    </source>
</evidence>
<keyword evidence="5 7" id="KW-0456">Lyase</keyword>
<dbReference type="Gene3D" id="3.30.1490.480">
    <property type="entry name" value="Endolytic murein transglycosylase"/>
    <property type="match status" value="1"/>
</dbReference>
<dbReference type="AlphaFoldDB" id="A0A850QCR0"/>
<dbReference type="GO" id="GO:0005886">
    <property type="term" value="C:plasma membrane"/>
    <property type="evidence" value="ECO:0007669"/>
    <property type="project" value="UniProtKB-UniRule"/>
</dbReference>
<gene>
    <name evidence="7 8" type="primary">mltG</name>
    <name evidence="8" type="ORF">HV832_02100</name>
</gene>
<name>A0A850QCR0_9BURK</name>
<comment type="similarity">
    <text evidence="7">Belongs to the transglycosylase MltG family.</text>
</comment>
<reference evidence="8 9" key="1">
    <citation type="submission" date="2020-06" db="EMBL/GenBank/DDBJ databases">
        <authorList>
            <person name="Qiu C."/>
            <person name="Liu Z."/>
        </authorList>
    </citation>
    <scope>NUCLEOTIDE SEQUENCE [LARGE SCALE GENOMIC DNA]</scope>
    <source>
        <strain evidence="8 9">EM 1</strain>
    </source>
</reference>
<dbReference type="GO" id="GO:0009252">
    <property type="term" value="P:peptidoglycan biosynthetic process"/>
    <property type="evidence" value="ECO:0007669"/>
    <property type="project" value="UniProtKB-UniRule"/>
</dbReference>
<dbReference type="GO" id="GO:0071555">
    <property type="term" value="P:cell wall organization"/>
    <property type="evidence" value="ECO:0007669"/>
    <property type="project" value="UniProtKB-KW"/>
</dbReference>
<comment type="caution">
    <text evidence="8">The sequence shown here is derived from an EMBL/GenBank/DDBJ whole genome shotgun (WGS) entry which is preliminary data.</text>
</comment>
<dbReference type="HAMAP" id="MF_02065">
    <property type="entry name" value="MltG"/>
    <property type="match status" value="1"/>
</dbReference>
<evidence type="ECO:0000256" key="5">
    <source>
        <dbReference type="ARBA" id="ARBA00023239"/>
    </source>
</evidence>
<evidence type="ECO:0000256" key="1">
    <source>
        <dbReference type="ARBA" id="ARBA00022475"/>
    </source>
</evidence>
<dbReference type="EC" id="4.2.2.29" evidence="7"/>
<keyword evidence="6 7" id="KW-0961">Cell wall biogenesis/degradation</keyword>
<dbReference type="EMBL" id="JABXYJ010000001">
    <property type="protein sequence ID" value="NVO76627.1"/>
    <property type="molecule type" value="Genomic_DNA"/>
</dbReference>
<dbReference type="InterPro" id="IPR003770">
    <property type="entry name" value="MLTG-like"/>
</dbReference>
<organism evidence="8 9">
    <name type="scientific">Undibacterium oligocarboniphilum</name>
    <dbReference type="NCBI Taxonomy" id="666702"/>
    <lineage>
        <taxon>Bacteria</taxon>
        <taxon>Pseudomonadati</taxon>
        <taxon>Pseudomonadota</taxon>
        <taxon>Betaproteobacteria</taxon>
        <taxon>Burkholderiales</taxon>
        <taxon>Oxalobacteraceae</taxon>
        <taxon>Undibacterium</taxon>
    </lineage>
</organism>
<keyword evidence="2 7" id="KW-0812">Transmembrane</keyword>
<evidence type="ECO:0000313" key="9">
    <source>
        <dbReference type="Proteomes" id="UP000588051"/>
    </source>
</evidence>
<dbReference type="CDD" id="cd08010">
    <property type="entry name" value="MltG_like"/>
    <property type="match status" value="1"/>
</dbReference>
<keyword evidence="3 7" id="KW-1133">Transmembrane helix</keyword>
<keyword evidence="4 7" id="KW-0472">Membrane</keyword>
<proteinExistence type="inferred from homology"/>
<dbReference type="PANTHER" id="PTHR30518:SF2">
    <property type="entry name" value="ENDOLYTIC MUREIN TRANSGLYCOSYLASE"/>
    <property type="match status" value="1"/>
</dbReference>
<keyword evidence="7" id="KW-0997">Cell inner membrane</keyword>
<comment type="function">
    <text evidence="7">Functions as a peptidoglycan terminase that cleaves nascent peptidoglycan strands endolytically to terminate their elongation.</text>
</comment>
<keyword evidence="9" id="KW-1185">Reference proteome</keyword>
<sequence>MRLIRLLFILLVFAAVAASAGFQFWTGQVIEVGETPVEFTIRPGSSVRSATRQMHDAGLPVQPLLMELLARLSGKANQIKAGSYALEQGKTPLQLLDKIVNGEFSMGSVVIIEGWNFSQMRKAIDAQPALKHDSQNLSNAALMKKIGSDYSNPEGLFFPDTYLFPKGSSDLLIYQQAHAVQLKRLQDSWSGRAEHLPYKNPYEALIMASIIEKETGQKSERPLIAAVFVNRLKAGMLLQTDPTVIYGMGEQYQGKIHKRDLQTDTPYNTYTRAGLPPTPIALPGQASLSAALNPAQSDALYFVAKGDGTSHFSDNLDAHNRAVNQFQR</sequence>
<evidence type="ECO:0000256" key="3">
    <source>
        <dbReference type="ARBA" id="ARBA00022989"/>
    </source>
</evidence>
<dbReference type="RefSeq" id="WP_176801876.1">
    <property type="nucleotide sequence ID" value="NZ_JABXYJ010000001.1"/>
</dbReference>
<protein>
    <recommendedName>
        <fullName evidence="7">Endolytic murein transglycosylase</fullName>
        <ecNumber evidence="7">4.2.2.29</ecNumber>
    </recommendedName>
    <alternativeName>
        <fullName evidence="7">Peptidoglycan lytic transglycosylase</fullName>
    </alternativeName>
    <alternativeName>
        <fullName evidence="7">Peptidoglycan polymerization terminase</fullName>
    </alternativeName>
</protein>
<evidence type="ECO:0000256" key="2">
    <source>
        <dbReference type="ARBA" id="ARBA00022692"/>
    </source>
</evidence>
<dbReference type="Gene3D" id="3.30.160.60">
    <property type="entry name" value="Classic Zinc Finger"/>
    <property type="match status" value="1"/>
</dbReference>
<evidence type="ECO:0000256" key="4">
    <source>
        <dbReference type="ARBA" id="ARBA00023136"/>
    </source>
</evidence>
<accession>A0A850QCR0</accession>
<evidence type="ECO:0000313" key="8">
    <source>
        <dbReference type="EMBL" id="NVO76627.1"/>
    </source>
</evidence>
<dbReference type="Proteomes" id="UP000588051">
    <property type="component" value="Unassembled WGS sequence"/>
</dbReference>
<keyword evidence="1 7" id="KW-1003">Cell membrane</keyword>
<dbReference type="PANTHER" id="PTHR30518">
    <property type="entry name" value="ENDOLYTIC MUREIN TRANSGLYCOSYLASE"/>
    <property type="match status" value="1"/>
</dbReference>
<evidence type="ECO:0000256" key="7">
    <source>
        <dbReference type="HAMAP-Rule" id="MF_02065"/>
    </source>
</evidence>
<dbReference type="NCBIfam" id="TIGR00247">
    <property type="entry name" value="endolytic transglycosylase MltG"/>
    <property type="match status" value="1"/>
</dbReference>
<dbReference type="Pfam" id="PF02618">
    <property type="entry name" value="YceG"/>
    <property type="match status" value="1"/>
</dbReference>
<feature type="site" description="Important for catalytic activity" evidence="7">
    <location>
        <position position="214"/>
    </location>
</feature>
<dbReference type="GO" id="GO:0008932">
    <property type="term" value="F:lytic endotransglycosylase activity"/>
    <property type="evidence" value="ECO:0007669"/>
    <property type="project" value="UniProtKB-UniRule"/>
</dbReference>
<comment type="catalytic activity">
    <reaction evidence="7">
        <text>a peptidoglycan chain = a peptidoglycan chain with N-acetyl-1,6-anhydromuramyl-[peptide] at the reducing end + a peptidoglycan chain with N-acetylglucosamine at the non-reducing end.</text>
        <dbReference type="EC" id="4.2.2.29"/>
    </reaction>
</comment>